<accession>A0A9Q0YHC6</accession>
<proteinExistence type="predicted"/>
<gene>
    <name evidence="1" type="ORF">HOLleu_39747</name>
</gene>
<dbReference type="EMBL" id="JAIZAY010000022">
    <property type="protein sequence ID" value="KAJ8020217.1"/>
    <property type="molecule type" value="Genomic_DNA"/>
</dbReference>
<reference evidence="1" key="1">
    <citation type="submission" date="2021-10" db="EMBL/GenBank/DDBJ databases">
        <title>Tropical sea cucumber genome reveals ecological adaptation and Cuvierian tubules defense mechanism.</title>
        <authorList>
            <person name="Chen T."/>
        </authorList>
    </citation>
    <scope>NUCLEOTIDE SEQUENCE</scope>
    <source>
        <strain evidence="1">Nanhai2018</strain>
        <tissue evidence="1">Muscle</tissue>
    </source>
</reference>
<dbReference type="AlphaFoldDB" id="A0A9Q0YHC6"/>
<protein>
    <submittedName>
        <fullName evidence="1">Uncharacterized protein</fullName>
    </submittedName>
</protein>
<name>A0A9Q0YHC6_HOLLE</name>
<keyword evidence="2" id="KW-1185">Reference proteome</keyword>
<organism evidence="1 2">
    <name type="scientific">Holothuria leucospilota</name>
    <name type="common">Black long sea cucumber</name>
    <name type="synonym">Mertensiothuria leucospilota</name>
    <dbReference type="NCBI Taxonomy" id="206669"/>
    <lineage>
        <taxon>Eukaryota</taxon>
        <taxon>Metazoa</taxon>
        <taxon>Echinodermata</taxon>
        <taxon>Eleutherozoa</taxon>
        <taxon>Echinozoa</taxon>
        <taxon>Holothuroidea</taxon>
        <taxon>Aspidochirotacea</taxon>
        <taxon>Aspidochirotida</taxon>
        <taxon>Holothuriidae</taxon>
        <taxon>Holothuria</taxon>
    </lineage>
</organism>
<comment type="caution">
    <text evidence="1">The sequence shown here is derived from an EMBL/GenBank/DDBJ whole genome shotgun (WGS) entry which is preliminary data.</text>
</comment>
<evidence type="ECO:0000313" key="2">
    <source>
        <dbReference type="Proteomes" id="UP001152320"/>
    </source>
</evidence>
<sequence length="186" mass="20501">MRVTCVGTQRIEVSEHTTQGCKCWNNGQVQANWIPPSEVKKCFQLFKNCSEQWRRERMEKNLGWLTIIPILAITQSPTPLHEIIDPCNPMENIVAMPTACKLEKLVALGRGTHGVGGNCVPSGPVAEIYSPSFLGCNGPTPLESFTHSNAIILISPKEVGQSFSRQGHSQRANGESNVPLHNHVYV</sequence>
<evidence type="ECO:0000313" key="1">
    <source>
        <dbReference type="EMBL" id="KAJ8020217.1"/>
    </source>
</evidence>
<dbReference type="Proteomes" id="UP001152320">
    <property type="component" value="Chromosome 22"/>
</dbReference>